<dbReference type="EMBL" id="JAWJWF010000001">
    <property type="protein sequence ID" value="KAK6641516.1"/>
    <property type="molecule type" value="Genomic_DNA"/>
</dbReference>
<protein>
    <recommendedName>
        <fullName evidence="5">Armadillo repeat-containing protein 2</fullName>
    </recommendedName>
</protein>
<feature type="compositionally biased region" description="Basic and acidic residues" evidence="2">
    <location>
        <begin position="424"/>
        <end position="433"/>
    </location>
</feature>
<dbReference type="PANTHER" id="PTHR21356">
    <property type="entry name" value="ARMADILLO REPEAT CONTAINING 2"/>
    <property type="match status" value="1"/>
</dbReference>
<feature type="region of interest" description="Disordered" evidence="2">
    <location>
        <begin position="401"/>
        <end position="472"/>
    </location>
</feature>
<evidence type="ECO:0008006" key="5">
    <source>
        <dbReference type="Google" id="ProtNLM"/>
    </source>
</evidence>
<dbReference type="PROSITE" id="PS50176">
    <property type="entry name" value="ARM_REPEAT"/>
    <property type="match status" value="1"/>
</dbReference>
<reference evidence="3 4" key="1">
    <citation type="submission" date="2023-09" db="EMBL/GenBank/DDBJ databases">
        <title>Genomes of two closely related lineages of the louse Polyplax serrata with different host specificities.</title>
        <authorList>
            <person name="Martinu J."/>
            <person name="Tarabai H."/>
            <person name="Stefka J."/>
            <person name="Hypsa V."/>
        </authorList>
    </citation>
    <scope>NUCLEOTIDE SEQUENCE [LARGE SCALE GENOMIC DNA]</scope>
    <source>
        <strain evidence="3">98ZLc_SE</strain>
    </source>
</reference>
<feature type="compositionally biased region" description="Polar residues" evidence="2">
    <location>
        <begin position="89"/>
        <end position="100"/>
    </location>
</feature>
<evidence type="ECO:0000256" key="1">
    <source>
        <dbReference type="PROSITE-ProRule" id="PRU00259"/>
    </source>
</evidence>
<name>A0ABR1BDK0_POLSC</name>
<dbReference type="PANTHER" id="PTHR21356:SF1">
    <property type="entry name" value="ARMADILLO REPEAT-CONTAINING PROTEIN 2"/>
    <property type="match status" value="1"/>
</dbReference>
<dbReference type="Pfam" id="PF00514">
    <property type="entry name" value="Arm"/>
    <property type="match status" value="1"/>
</dbReference>
<dbReference type="Gene3D" id="1.25.10.10">
    <property type="entry name" value="Leucine-rich Repeat Variant"/>
    <property type="match status" value="2"/>
</dbReference>
<feature type="region of interest" description="Disordered" evidence="2">
    <location>
        <begin position="48"/>
        <end position="100"/>
    </location>
</feature>
<dbReference type="InterPro" id="IPR016024">
    <property type="entry name" value="ARM-type_fold"/>
</dbReference>
<dbReference type="Proteomes" id="UP001359485">
    <property type="component" value="Unassembled WGS sequence"/>
</dbReference>
<feature type="region of interest" description="Disordered" evidence="2">
    <location>
        <begin position="1"/>
        <end position="21"/>
    </location>
</feature>
<dbReference type="InterPro" id="IPR038905">
    <property type="entry name" value="ARMC2"/>
</dbReference>
<feature type="repeat" description="ARM" evidence="1">
    <location>
        <begin position="979"/>
        <end position="1021"/>
    </location>
</feature>
<sequence length="1108" mass="124474">MQTQSQQGNKKNKVLVPFYTPPPRLYGQTPAEIIKEARASVMPTPTIGIRPVFTNRPFTPKDTERTLFGSLKKKSKRPPSSTSEKGYNWSHQKNLESQASGQVKLPSIDFASKRKSHSIFHYSNNVSLDDLIEDCDGEPLEEIEEVSFEKLPSWKKSYSCPKEGRMVKTASYHEFNHRPLSGKTWDALRKEKTITTLSNSTSKLDDNDLREKHAKSSLSTILQENDRSDKQSLHNYLSEISKGSGDHDKTLILDPNLLIQNHVKELHSIPVRRKKGGATDTNKAPALPQTAIVKSDTEEKADQEKVLAETKKHAAPKVDEQDKPKENEIGELSAKKIINLMEKSVGTAPKSEYLTSLRQEPKTVIPEKDSVSIPLEILELYQTAEYYGVDLKENANQTKLNLKKSDTGNNSFRASSSAVKHKPKSIENCEQKESVNYNTKTPSAEKKTEQSEQSEQLEMNDKKRHHVVADGTEKKQKAYEKWIEKQCATVPSHQNYSHEGWDLFWKNCYYKTPEINNEEDEKNAVLAGSDELQLLQSLINKISELHKKVGKNCEIYELNSRLFQLLKGDKLKMDKTLKSTVLKSVMLHVGNEDPKVILSLARVLFYLKIDNSLTAACKMIFNVAKFDSNDNLFLNEEDILELFMEAIGRASPLEYAESCVYGYGALKFLTMNYNILSRTLHMGALDLMTLHLKLINTACMENGSVGEQTQHVLFQLTGVLRHVAAGEGALPLFITTNCIPVICKNLELFQNDEDIVTNISRTLSLISTDEGITQVLMSVENVLILIIDLMERYKDNDKILIRLSYCLGNIVEHCDLARIQLLRNDTSLTILLNLLKYYIDKDLEISRNQNENNTSNDLDVDVVDDIIVKVIRIIANMSMNPIVGSNLSPVANEKKSLQLSHLLSILLLRKDPGMALLATLGCLNNVSYYCNTHSVLIDITQGIERVLGLNSNDCLAEAARVLGNLTRHKEIRDLIFSTGGVTQLINLLTSKDQEVVRCACGALVNMLLDSDSRKQFLEAKGIDMLVNAVEFFSGDWSLAGLAGRAIWNSCADDMSSAASHNNMEHLLNTLATSLEEENWNDGDVAWEEFASIATDLLEKINSYLESVQ</sequence>
<proteinExistence type="predicted"/>
<organism evidence="3 4">
    <name type="scientific">Polyplax serrata</name>
    <name type="common">Common mouse louse</name>
    <dbReference type="NCBI Taxonomy" id="468196"/>
    <lineage>
        <taxon>Eukaryota</taxon>
        <taxon>Metazoa</taxon>
        <taxon>Ecdysozoa</taxon>
        <taxon>Arthropoda</taxon>
        <taxon>Hexapoda</taxon>
        <taxon>Insecta</taxon>
        <taxon>Pterygota</taxon>
        <taxon>Neoptera</taxon>
        <taxon>Paraneoptera</taxon>
        <taxon>Psocodea</taxon>
        <taxon>Troctomorpha</taxon>
        <taxon>Phthiraptera</taxon>
        <taxon>Anoplura</taxon>
        <taxon>Polyplacidae</taxon>
        <taxon>Polyplax</taxon>
    </lineage>
</organism>
<dbReference type="SMART" id="SM00185">
    <property type="entry name" value="ARM"/>
    <property type="match status" value="4"/>
</dbReference>
<accession>A0ABR1BDK0</accession>
<comment type="caution">
    <text evidence="3">The sequence shown here is derived from an EMBL/GenBank/DDBJ whole genome shotgun (WGS) entry which is preliminary data.</text>
</comment>
<dbReference type="InterPro" id="IPR000225">
    <property type="entry name" value="Armadillo"/>
</dbReference>
<dbReference type="InterPro" id="IPR011989">
    <property type="entry name" value="ARM-like"/>
</dbReference>
<evidence type="ECO:0000313" key="3">
    <source>
        <dbReference type="EMBL" id="KAK6641516.1"/>
    </source>
</evidence>
<keyword evidence="4" id="KW-1185">Reference proteome</keyword>
<evidence type="ECO:0000313" key="4">
    <source>
        <dbReference type="Proteomes" id="UP001359485"/>
    </source>
</evidence>
<gene>
    <name evidence="3" type="ORF">RUM44_013228</name>
</gene>
<dbReference type="SUPFAM" id="SSF48371">
    <property type="entry name" value="ARM repeat"/>
    <property type="match status" value="2"/>
</dbReference>
<feature type="compositionally biased region" description="Polar residues" evidence="2">
    <location>
        <begin position="407"/>
        <end position="418"/>
    </location>
</feature>
<evidence type="ECO:0000256" key="2">
    <source>
        <dbReference type="SAM" id="MobiDB-lite"/>
    </source>
</evidence>